<keyword evidence="2 6" id="KW-0689">Ribosomal protein</keyword>
<evidence type="ECO:0000313" key="7">
    <source>
        <dbReference type="Proteomes" id="UP000230340"/>
    </source>
</evidence>
<dbReference type="AlphaFoldDB" id="A0A2H0XDP5"/>
<comment type="similarity">
    <text evidence="1">Belongs to the bacterial ribosomal protein bL27 family.</text>
</comment>
<evidence type="ECO:0000256" key="1">
    <source>
        <dbReference type="ARBA" id="ARBA00010797"/>
    </source>
</evidence>
<dbReference type="Gene3D" id="2.40.50.100">
    <property type="match status" value="1"/>
</dbReference>
<keyword evidence="3" id="KW-0687">Ribonucleoprotein</keyword>
<comment type="caution">
    <text evidence="6">The sequence shown here is derived from an EMBL/GenBank/DDBJ whole genome shotgun (WGS) entry which is preliminary data.</text>
</comment>
<evidence type="ECO:0000256" key="4">
    <source>
        <dbReference type="ARBA" id="ARBA00035175"/>
    </source>
</evidence>
<dbReference type="GO" id="GO:0003735">
    <property type="term" value="F:structural constituent of ribosome"/>
    <property type="evidence" value="ECO:0007669"/>
    <property type="project" value="InterPro"/>
</dbReference>
<dbReference type="PANTHER" id="PTHR15893:SF0">
    <property type="entry name" value="LARGE RIBOSOMAL SUBUNIT PROTEIN BL27M"/>
    <property type="match status" value="1"/>
</dbReference>
<sequence length="91" mass="9618">MAHKKAGGSRARQGGNVSGKRLGVKVFGSEVIDGGSIIVRQRGNAFKPGANVGSGRDRTLFAKVRGIVSFRKADGKNFIDVLPQPRIKASI</sequence>
<dbReference type="Pfam" id="PF01016">
    <property type="entry name" value="Ribosomal_L27"/>
    <property type="match status" value="1"/>
</dbReference>
<evidence type="ECO:0000256" key="5">
    <source>
        <dbReference type="ARBA" id="ARBA00035477"/>
    </source>
</evidence>
<protein>
    <recommendedName>
        <fullName evidence="4">Large ribosomal subunit protein bL27</fullName>
    </recommendedName>
    <alternativeName>
        <fullName evidence="5">50S ribosomal protein L27</fullName>
    </alternativeName>
</protein>
<dbReference type="InterPro" id="IPR018261">
    <property type="entry name" value="Ribosomal_bL27_CS"/>
</dbReference>
<gene>
    <name evidence="6" type="ORF">COT49_02685</name>
</gene>
<reference evidence="7" key="1">
    <citation type="submission" date="2017-09" db="EMBL/GenBank/DDBJ databases">
        <title>Depth-based differentiation of microbial function through sediment-hosted aquifers and enrichment of novel symbionts in the deep terrestrial subsurface.</title>
        <authorList>
            <person name="Probst A.J."/>
            <person name="Ladd B."/>
            <person name="Jarett J.K."/>
            <person name="Geller-Mcgrath D.E."/>
            <person name="Sieber C.M.K."/>
            <person name="Emerson J.B."/>
            <person name="Anantharaman K."/>
            <person name="Thomas B.C."/>
            <person name="Malmstrom R."/>
            <person name="Stieglmeier M."/>
            <person name="Klingl A."/>
            <person name="Woyke T."/>
            <person name="Ryan C.M."/>
            <person name="Banfield J.F."/>
        </authorList>
    </citation>
    <scope>NUCLEOTIDE SEQUENCE [LARGE SCALE GENOMIC DNA]</scope>
</reference>
<dbReference type="SUPFAM" id="SSF110324">
    <property type="entry name" value="Ribosomal L27 protein-like"/>
    <property type="match status" value="1"/>
</dbReference>
<dbReference type="PROSITE" id="PS00831">
    <property type="entry name" value="RIBOSOMAL_L27"/>
    <property type="match status" value="1"/>
</dbReference>
<dbReference type="Proteomes" id="UP000230340">
    <property type="component" value="Unassembled WGS sequence"/>
</dbReference>
<dbReference type="InterPro" id="IPR001684">
    <property type="entry name" value="Ribosomal_bL27"/>
</dbReference>
<dbReference type="GO" id="GO:0006412">
    <property type="term" value="P:translation"/>
    <property type="evidence" value="ECO:0007669"/>
    <property type="project" value="InterPro"/>
</dbReference>
<dbReference type="PRINTS" id="PR00063">
    <property type="entry name" value="RIBOSOMALL27"/>
</dbReference>
<name>A0A2H0XDP5_UNCKA</name>
<proteinExistence type="inferred from homology"/>
<evidence type="ECO:0000256" key="3">
    <source>
        <dbReference type="ARBA" id="ARBA00023274"/>
    </source>
</evidence>
<organism evidence="6 7">
    <name type="scientific">candidate division WWE3 bacterium CG08_land_8_20_14_0_20_40_13</name>
    <dbReference type="NCBI Taxonomy" id="1975084"/>
    <lineage>
        <taxon>Bacteria</taxon>
        <taxon>Katanobacteria</taxon>
    </lineage>
</organism>
<evidence type="ECO:0000313" key="6">
    <source>
        <dbReference type="EMBL" id="PIS22971.1"/>
    </source>
</evidence>
<evidence type="ECO:0000256" key="2">
    <source>
        <dbReference type="ARBA" id="ARBA00022980"/>
    </source>
</evidence>
<dbReference type="PANTHER" id="PTHR15893">
    <property type="entry name" value="RIBOSOMAL PROTEIN L27"/>
    <property type="match status" value="1"/>
</dbReference>
<dbReference type="GO" id="GO:0022625">
    <property type="term" value="C:cytosolic large ribosomal subunit"/>
    <property type="evidence" value="ECO:0007669"/>
    <property type="project" value="TreeGrafter"/>
</dbReference>
<dbReference type="EMBL" id="PEYT01000023">
    <property type="protein sequence ID" value="PIS22971.1"/>
    <property type="molecule type" value="Genomic_DNA"/>
</dbReference>
<accession>A0A2H0XDP5</accession>